<dbReference type="PANTHER" id="PTHR46268">
    <property type="entry name" value="STRESS RESPONSE PROTEIN NHAX"/>
    <property type="match status" value="1"/>
</dbReference>
<dbReference type="InterPro" id="IPR006016">
    <property type="entry name" value="UspA"/>
</dbReference>
<dbReference type="PRINTS" id="PR01438">
    <property type="entry name" value="UNVRSLSTRESS"/>
</dbReference>
<organism evidence="3 4">
    <name type="scientific">Actinoplanes nipponensis</name>
    <dbReference type="NCBI Taxonomy" id="135950"/>
    <lineage>
        <taxon>Bacteria</taxon>
        <taxon>Bacillati</taxon>
        <taxon>Actinomycetota</taxon>
        <taxon>Actinomycetes</taxon>
        <taxon>Micromonosporales</taxon>
        <taxon>Micromonosporaceae</taxon>
        <taxon>Actinoplanes</taxon>
    </lineage>
</organism>
<sequence length="290" mass="29437">MTTSAIAVGTDGTPTSEAAVRWAAAEAACRGLPLRIVYAYGDARDTAEHLLAGAVLDAAVRQAQAAAADVAVSAEAVCGEPTPVLLDLDDVDLIVLGHRGRGGFLSLLLGSVGRQVATHARVPVVVVRGRADTARGPVVAGLDGSETDDGVLDGAFAAAARYGCPLVVLRTHTPPTPLWVGDIPTADDGVPALDTVARNRLQQQLAPWRVAYPEVDAEAVVSPDDVSAVLVAVSHNARLVVVGHPGHGPVVDALVGSTGLHLLHHAGCPVLVAPRPAVASLASAHGHAEG</sequence>
<dbReference type="Gene3D" id="3.40.50.620">
    <property type="entry name" value="HUPs"/>
    <property type="match status" value="2"/>
</dbReference>
<protein>
    <recommendedName>
        <fullName evidence="2">UspA domain-containing protein</fullName>
    </recommendedName>
</protein>
<dbReference type="SUPFAM" id="SSF52402">
    <property type="entry name" value="Adenine nucleotide alpha hydrolases-like"/>
    <property type="match status" value="2"/>
</dbReference>
<evidence type="ECO:0000259" key="2">
    <source>
        <dbReference type="Pfam" id="PF00582"/>
    </source>
</evidence>
<keyword evidence="4" id="KW-1185">Reference proteome</keyword>
<proteinExistence type="inferred from homology"/>
<reference evidence="3" key="1">
    <citation type="submission" date="2021-01" db="EMBL/GenBank/DDBJ databases">
        <title>Whole genome shotgun sequence of Actinoplanes nipponensis NBRC 14063.</title>
        <authorList>
            <person name="Komaki H."/>
            <person name="Tamura T."/>
        </authorList>
    </citation>
    <scope>NUCLEOTIDE SEQUENCE</scope>
    <source>
        <strain evidence="3">NBRC 14063</strain>
    </source>
</reference>
<gene>
    <name evidence="3" type="ORF">Ani05nite_42730</name>
</gene>
<dbReference type="AlphaFoldDB" id="A0A919JPT6"/>
<dbReference type="Pfam" id="PF00582">
    <property type="entry name" value="Usp"/>
    <property type="match status" value="2"/>
</dbReference>
<comment type="caution">
    <text evidence="3">The sequence shown here is derived from an EMBL/GenBank/DDBJ whole genome shotgun (WGS) entry which is preliminary data.</text>
</comment>
<dbReference type="Proteomes" id="UP000647172">
    <property type="component" value="Unassembled WGS sequence"/>
</dbReference>
<evidence type="ECO:0000256" key="1">
    <source>
        <dbReference type="ARBA" id="ARBA00008791"/>
    </source>
</evidence>
<feature type="domain" description="UspA" evidence="2">
    <location>
        <begin position="137"/>
        <end position="273"/>
    </location>
</feature>
<accession>A0A919JPT6</accession>
<dbReference type="PANTHER" id="PTHR46268:SF6">
    <property type="entry name" value="UNIVERSAL STRESS PROTEIN UP12"/>
    <property type="match status" value="1"/>
</dbReference>
<dbReference type="InterPro" id="IPR014729">
    <property type="entry name" value="Rossmann-like_a/b/a_fold"/>
</dbReference>
<dbReference type="InterPro" id="IPR006015">
    <property type="entry name" value="Universal_stress_UspA"/>
</dbReference>
<dbReference type="RefSeq" id="WP_203770699.1">
    <property type="nucleotide sequence ID" value="NZ_BOMQ01000052.1"/>
</dbReference>
<comment type="similarity">
    <text evidence="1">Belongs to the universal stress protein A family.</text>
</comment>
<feature type="domain" description="UspA" evidence="2">
    <location>
        <begin position="6"/>
        <end position="128"/>
    </location>
</feature>
<name>A0A919JPT6_9ACTN</name>
<dbReference type="EMBL" id="BOMQ01000052">
    <property type="protein sequence ID" value="GIE50739.1"/>
    <property type="molecule type" value="Genomic_DNA"/>
</dbReference>
<evidence type="ECO:0000313" key="3">
    <source>
        <dbReference type="EMBL" id="GIE50739.1"/>
    </source>
</evidence>
<evidence type="ECO:0000313" key="4">
    <source>
        <dbReference type="Proteomes" id="UP000647172"/>
    </source>
</evidence>